<organism evidence="1">
    <name type="scientific">Arion vulgaris</name>
    <dbReference type="NCBI Taxonomy" id="1028688"/>
    <lineage>
        <taxon>Eukaryota</taxon>
        <taxon>Metazoa</taxon>
        <taxon>Spiralia</taxon>
        <taxon>Lophotrochozoa</taxon>
        <taxon>Mollusca</taxon>
        <taxon>Gastropoda</taxon>
        <taxon>Heterobranchia</taxon>
        <taxon>Euthyneura</taxon>
        <taxon>Panpulmonata</taxon>
        <taxon>Eupulmonata</taxon>
        <taxon>Stylommatophora</taxon>
        <taxon>Helicina</taxon>
        <taxon>Arionoidea</taxon>
        <taxon>Arionidae</taxon>
        <taxon>Arion</taxon>
    </lineage>
</organism>
<dbReference type="GO" id="GO:0016197">
    <property type="term" value="P:endosomal transport"/>
    <property type="evidence" value="ECO:0007669"/>
    <property type="project" value="TreeGrafter"/>
</dbReference>
<accession>A0A0B6ZA58</accession>
<dbReference type="GO" id="GO:0005085">
    <property type="term" value="F:guanyl-nucleotide exchange factor activity"/>
    <property type="evidence" value="ECO:0007669"/>
    <property type="project" value="TreeGrafter"/>
</dbReference>
<dbReference type="PANTHER" id="PTHR46089:SF2">
    <property type="entry name" value="ALSIN HOMOLOG"/>
    <property type="match status" value="1"/>
</dbReference>
<gene>
    <name evidence="1" type="primary">ORF53077</name>
</gene>
<feature type="non-terminal residue" evidence="1">
    <location>
        <position position="74"/>
    </location>
</feature>
<dbReference type="GO" id="GO:0031267">
    <property type="term" value="F:small GTPase binding"/>
    <property type="evidence" value="ECO:0007669"/>
    <property type="project" value="TreeGrafter"/>
</dbReference>
<name>A0A0B6ZA58_9EUPU</name>
<dbReference type="GO" id="GO:0005737">
    <property type="term" value="C:cytoplasm"/>
    <property type="evidence" value="ECO:0007669"/>
    <property type="project" value="TreeGrafter"/>
</dbReference>
<dbReference type="EMBL" id="HACG01017966">
    <property type="protein sequence ID" value="CEK64831.1"/>
    <property type="molecule type" value="Transcribed_RNA"/>
</dbReference>
<dbReference type="PANTHER" id="PTHR46089">
    <property type="entry name" value="ALSIN HOMOLOG"/>
    <property type="match status" value="1"/>
</dbReference>
<feature type="non-terminal residue" evidence="1">
    <location>
        <position position="1"/>
    </location>
</feature>
<protein>
    <submittedName>
        <fullName evidence="1">Uncharacterized protein</fullName>
    </submittedName>
</protein>
<reference evidence="1" key="1">
    <citation type="submission" date="2014-12" db="EMBL/GenBank/DDBJ databases">
        <title>Insight into the proteome of Arion vulgaris.</title>
        <authorList>
            <person name="Aradska J."/>
            <person name="Bulat T."/>
            <person name="Smidak R."/>
            <person name="Sarate P."/>
            <person name="Gangsoo J."/>
            <person name="Sialana F."/>
            <person name="Bilban M."/>
            <person name="Lubec G."/>
        </authorList>
    </citation>
    <scope>NUCLEOTIDE SEQUENCE</scope>
    <source>
        <tissue evidence="1">Skin</tissue>
    </source>
</reference>
<dbReference type="InterPro" id="IPR051984">
    <property type="entry name" value="Alsin"/>
</dbReference>
<evidence type="ECO:0000313" key="1">
    <source>
        <dbReference type="EMBL" id="CEK64831.1"/>
    </source>
</evidence>
<sequence>STPALKTEWLIALNSAVSKVLADQKSTPRKHSSGDRYTPPLIRHAKHTFVKPGLYKDAVYDGTWLSGKIHGIGT</sequence>
<dbReference type="AlphaFoldDB" id="A0A0B6ZA58"/>
<proteinExistence type="predicted"/>